<dbReference type="AlphaFoldDB" id="K0SYV8"/>
<keyword evidence="3" id="KW-1185">Reference proteome</keyword>
<protein>
    <submittedName>
        <fullName evidence="2">Uncharacterized protein</fullName>
    </submittedName>
</protein>
<comment type="caution">
    <text evidence="2">The sequence shown here is derived from an EMBL/GenBank/DDBJ whole genome shotgun (WGS) entry which is preliminary data.</text>
</comment>
<reference evidence="2 3" key="1">
    <citation type="journal article" date="2012" name="Genome Biol.">
        <title>Genome and low-iron response of an oceanic diatom adapted to chronic iron limitation.</title>
        <authorList>
            <person name="Lommer M."/>
            <person name="Specht M."/>
            <person name="Roy A.S."/>
            <person name="Kraemer L."/>
            <person name="Andreson R."/>
            <person name="Gutowska M.A."/>
            <person name="Wolf J."/>
            <person name="Bergner S.V."/>
            <person name="Schilhabel M.B."/>
            <person name="Klostermeier U.C."/>
            <person name="Beiko R.G."/>
            <person name="Rosenstiel P."/>
            <person name="Hippler M."/>
            <person name="Laroche J."/>
        </authorList>
    </citation>
    <scope>NUCLEOTIDE SEQUENCE [LARGE SCALE GENOMIC DNA]</scope>
    <source>
        <strain evidence="2 3">CCMP1005</strain>
    </source>
</reference>
<sequence>MASYGATVPPSKLIEFLEKYLFGGNLLVSAPGGPTDFSYASMDSPSNFAFRLMLISSQGCRLPTSVHCPQNWVEVSLLMPLLISSPRAKRSEPQGRLTTAGSEETVATHDAVSVASATSSAFS</sequence>
<dbReference type="Proteomes" id="UP000266841">
    <property type="component" value="Unassembled WGS sequence"/>
</dbReference>
<evidence type="ECO:0000313" key="2">
    <source>
        <dbReference type="EMBL" id="EJK66161.1"/>
    </source>
</evidence>
<gene>
    <name evidence="2" type="ORF">THAOC_12936</name>
</gene>
<evidence type="ECO:0000313" key="3">
    <source>
        <dbReference type="Proteomes" id="UP000266841"/>
    </source>
</evidence>
<feature type="region of interest" description="Disordered" evidence="1">
    <location>
        <begin position="88"/>
        <end position="109"/>
    </location>
</feature>
<proteinExistence type="predicted"/>
<accession>K0SYV8</accession>
<evidence type="ECO:0000256" key="1">
    <source>
        <dbReference type="SAM" id="MobiDB-lite"/>
    </source>
</evidence>
<organism evidence="2 3">
    <name type="scientific">Thalassiosira oceanica</name>
    <name type="common">Marine diatom</name>
    <dbReference type="NCBI Taxonomy" id="159749"/>
    <lineage>
        <taxon>Eukaryota</taxon>
        <taxon>Sar</taxon>
        <taxon>Stramenopiles</taxon>
        <taxon>Ochrophyta</taxon>
        <taxon>Bacillariophyta</taxon>
        <taxon>Coscinodiscophyceae</taxon>
        <taxon>Thalassiosirophycidae</taxon>
        <taxon>Thalassiosirales</taxon>
        <taxon>Thalassiosiraceae</taxon>
        <taxon>Thalassiosira</taxon>
    </lineage>
</organism>
<dbReference type="EMBL" id="AGNL01015231">
    <property type="protein sequence ID" value="EJK66161.1"/>
    <property type="molecule type" value="Genomic_DNA"/>
</dbReference>
<name>K0SYV8_THAOC</name>